<name>A0A382G4W1_9ZZZZ</name>
<evidence type="ECO:0000256" key="1">
    <source>
        <dbReference type="ARBA" id="ARBA00006484"/>
    </source>
</evidence>
<sequence>MIQPDGRVILISGANRGIGLSVAKHLSLRGYSLSLGARNLDKLVKATADFPEERTALFEYDAGNKGDDVNWVSGTVKSFLKIDGLINNAGIAKPEFTLDLEDEAKLDKMIDINLKGPLRLIRNAMPYLKKSGQGRVINVSSLSGKRVRNSNVGYSMTKFGLVALTHTVRQEGWKYGIRATALCPSFVKTDLTTDVKKVSPDEMIQPGDLAELIDTILSLPNTASIAELLVNCRLEDTL</sequence>
<keyword evidence="2" id="KW-0560">Oxidoreductase</keyword>
<organism evidence="3">
    <name type="scientific">marine metagenome</name>
    <dbReference type="NCBI Taxonomy" id="408172"/>
    <lineage>
        <taxon>unclassified sequences</taxon>
        <taxon>metagenomes</taxon>
        <taxon>ecological metagenomes</taxon>
    </lineage>
</organism>
<accession>A0A382G4W1</accession>
<comment type="similarity">
    <text evidence="1">Belongs to the short-chain dehydrogenases/reductases (SDR) family.</text>
</comment>
<protein>
    <recommendedName>
        <fullName evidence="4">Short-chain dehydrogenase</fullName>
    </recommendedName>
</protein>
<dbReference type="EMBL" id="UINC01053415">
    <property type="protein sequence ID" value="SVB69902.1"/>
    <property type="molecule type" value="Genomic_DNA"/>
</dbReference>
<dbReference type="PRINTS" id="PR00081">
    <property type="entry name" value="GDHRDH"/>
</dbReference>
<dbReference type="SUPFAM" id="SSF51735">
    <property type="entry name" value="NAD(P)-binding Rossmann-fold domains"/>
    <property type="match status" value="1"/>
</dbReference>
<dbReference type="InterPro" id="IPR020904">
    <property type="entry name" value="Sc_DH/Rdtase_CS"/>
</dbReference>
<proteinExistence type="inferred from homology"/>
<dbReference type="PANTHER" id="PTHR44196:SF1">
    <property type="entry name" value="DEHYDROGENASE_REDUCTASE SDR FAMILY MEMBER 7B"/>
    <property type="match status" value="1"/>
</dbReference>
<evidence type="ECO:0008006" key="4">
    <source>
        <dbReference type="Google" id="ProtNLM"/>
    </source>
</evidence>
<dbReference type="Pfam" id="PF00106">
    <property type="entry name" value="adh_short"/>
    <property type="match status" value="1"/>
</dbReference>
<evidence type="ECO:0000256" key="2">
    <source>
        <dbReference type="ARBA" id="ARBA00023002"/>
    </source>
</evidence>
<dbReference type="InterPro" id="IPR002347">
    <property type="entry name" value="SDR_fam"/>
</dbReference>
<dbReference type="GO" id="GO:0016020">
    <property type="term" value="C:membrane"/>
    <property type="evidence" value="ECO:0007669"/>
    <property type="project" value="TreeGrafter"/>
</dbReference>
<dbReference type="PRINTS" id="PR00080">
    <property type="entry name" value="SDRFAMILY"/>
</dbReference>
<reference evidence="3" key="1">
    <citation type="submission" date="2018-05" db="EMBL/GenBank/DDBJ databases">
        <authorList>
            <person name="Lanie J.A."/>
            <person name="Ng W.-L."/>
            <person name="Kazmierczak K.M."/>
            <person name="Andrzejewski T.M."/>
            <person name="Davidsen T.M."/>
            <person name="Wayne K.J."/>
            <person name="Tettelin H."/>
            <person name="Glass J.I."/>
            <person name="Rusch D."/>
            <person name="Podicherti R."/>
            <person name="Tsui H.-C.T."/>
            <person name="Winkler M.E."/>
        </authorList>
    </citation>
    <scope>NUCLEOTIDE SEQUENCE</scope>
</reference>
<dbReference type="AlphaFoldDB" id="A0A382G4W1"/>
<dbReference type="Gene3D" id="3.40.50.720">
    <property type="entry name" value="NAD(P)-binding Rossmann-like Domain"/>
    <property type="match status" value="1"/>
</dbReference>
<dbReference type="GO" id="GO:0016491">
    <property type="term" value="F:oxidoreductase activity"/>
    <property type="evidence" value="ECO:0007669"/>
    <property type="project" value="UniProtKB-KW"/>
</dbReference>
<dbReference type="InterPro" id="IPR036291">
    <property type="entry name" value="NAD(P)-bd_dom_sf"/>
</dbReference>
<gene>
    <name evidence="3" type="ORF">METZ01_LOCUS222756</name>
</gene>
<dbReference type="PROSITE" id="PS00061">
    <property type="entry name" value="ADH_SHORT"/>
    <property type="match status" value="1"/>
</dbReference>
<evidence type="ECO:0000313" key="3">
    <source>
        <dbReference type="EMBL" id="SVB69902.1"/>
    </source>
</evidence>
<dbReference type="PANTHER" id="PTHR44196">
    <property type="entry name" value="DEHYDROGENASE/REDUCTASE SDR FAMILY MEMBER 7B"/>
    <property type="match status" value="1"/>
</dbReference>